<evidence type="ECO:0000313" key="14">
    <source>
        <dbReference type="Proteomes" id="UP000095282"/>
    </source>
</evidence>
<keyword evidence="1" id="KW-0808">Transferase</keyword>
<evidence type="ECO:0000256" key="2">
    <source>
        <dbReference type="ARBA" id="ARBA00023315"/>
    </source>
</evidence>
<proteinExistence type="predicted"/>
<reference evidence="15" key="1">
    <citation type="submission" date="2016-11" db="UniProtKB">
        <authorList>
            <consortium name="WormBaseParasite"/>
        </authorList>
    </citation>
    <scope>IDENTIFICATION</scope>
</reference>
<dbReference type="PANTHER" id="PTHR42919:SF8">
    <property type="entry name" value="N-ALPHA-ACETYLTRANSFERASE 50"/>
    <property type="match status" value="1"/>
</dbReference>
<dbReference type="Gene3D" id="3.40.630.30">
    <property type="match status" value="2"/>
</dbReference>
<comment type="catalytic activity">
    <reaction evidence="8">
        <text>N-terminal L-methionyl-L-valyl-[protein] + acetyl-CoA = N-terminal N(alpha)-acetyl-L-methionyl-L-valyl-[protein] + CoA + H(+)</text>
        <dbReference type="Rhea" id="RHEA:50572"/>
        <dbReference type="Rhea" id="RHEA-COMP:12730"/>
        <dbReference type="Rhea" id="RHEA-COMP:12731"/>
        <dbReference type="ChEBI" id="CHEBI:15378"/>
        <dbReference type="ChEBI" id="CHEBI:57287"/>
        <dbReference type="ChEBI" id="CHEBI:57288"/>
        <dbReference type="ChEBI" id="CHEBI:133402"/>
        <dbReference type="ChEBI" id="CHEBI:133403"/>
        <dbReference type="EC" id="2.3.1.258"/>
    </reaction>
</comment>
<dbReference type="InterPro" id="IPR051556">
    <property type="entry name" value="N-term/lysine_N-AcTrnsfr"/>
</dbReference>
<organism evidence="14 15">
    <name type="scientific">Caenorhabditis tropicalis</name>
    <dbReference type="NCBI Taxonomy" id="1561998"/>
    <lineage>
        <taxon>Eukaryota</taxon>
        <taxon>Metazoa</taxon>
        <taxon>Ecdysozoa</taxon>
        <taxon>Nematoda</taxon>
        <taxon>Chromadorea</taxon>
        <taxon>Rhabditida</taxon>
        <taxon>Rhabditina</taxon>
        <taxon>Rhabditomorpha</taxon>
        <taxon>Rhabditoidea</taxon>
        <taxon>Rhabditidae</taxon>
        <taxon>Peloderinae</taxon>
        <taxon>Caenorhabditis</taxon>
    </lineage>
</organism>
<evidence type="ECO:0000256" key="6">
    <source>
        <dbReference type="ARBA" id="ARBA00048490"/>
    </source>
</evidence>
<dbReference type="Pfam" id="PF00583">
    <property type="entry name" value="Acetyltransf_1"/>
    <property type="match status" value="1"/>
</dbReference>
<comment type="catalytic activity">
    <reaction evidence="4">
        <text>N-terminal L-methionyl-L-seryl-[protein] + acetyl-CoA = N-terminal N(alpha)-acetyl-L-methionyl-L-seryl-[protein] + CoA + H(+)</text>
        <dbReference type="Rhea" id="RHEA:50568"/>
        <dbReference type="Rhea" id="RHEA-COMP:12728"/>
        <dbReference type="Rhea" id="RHEA-COMP:12729"/>
        <dbReference type="ChEBI" id="CHEBI:15378"/>
        <dbReference type="ChEBI" id="CHEBI:57287"/>
        <dbReference type="ChEBI" id="CHEBI:57288"/>
        <dbReference type="ChEBI" id="CHEBI:133400"/>
        <dbReference type="ChEBI" id="CHEBI:133401"/>
        <dbReference type="EC" id="2.3.1.258"/>
    </reaction>
</comment>
<sequence>MSSDNNQMASTSDQPPQVAPTQARNDIPMKAATRLSLPPNTVEKMVALQNNLHIETFKEGNLQQRMKELRVLANINADEAEDEFFENVERNPHLTAIALYNKRAVGYISCKMISNDMALYVYHIGVLPKYRKRGIGSALMHYAITNIAEKLTSLVGLILHVYDYEEDLIRLFSRFGFTDNPRGQRKEDPESWRVYNRLANEKVDVKEPPRKKYKEEPVEITIEVVTDDNMMEIPAINTKSRDIEDSDDLYMAVARFPHLSAFAILNGEKIGVMSCAEIEQNEYKQYLIMSLGVVPEHVVFKGKVFELLLKHAISTAEKTDDIEMVTYFCKNGDDVPFKLMNRLNFHLWKPYEDFYDNTYEDKQLFIKPIEKNLPQLANIANDSDDMDD</sequence>
<dbReference type="Proteomes" id="UP000095282">
    <property type="component" value="Unplaced"/>
</dbReference>
<comment type="catalytic activity">
    <reaction evidence="11">
        <text>N-terminal L-methionyl-L-threonyl-[protein] + acetyl-CoA = N-terminal N(alpha)-acetyl-L-methionyl-L-threonyl-[protein] + CoA + H(+)</text>
        <dbReference type="Rhea" id="RHEA:50576"/>
        <dbReference type="Rhea" id="RHEA-COMP:12732"/>
        <dbReference type="Rhea" id="RHEA-COMP:12733"/>
        <dbReference type="ChEBI" id="CHEBI:15378"/>
        <dbReference type="ChEBI" id="CHEBI:57287"/>
        <dbReference type="ChEBI" id="CHEBI:57288"/>
        <dbReference type="ChEBI" id="CHEBI:133404"/>
        <dbReference type="ChEBI" id="CHEBI:133405"/>
        <dbReference type="EC" id="2.3.1.258"/>
    </reaction>
</comment>
<evidence type="ECO:0000256" key="1">
    <source>
        <dbReference type="ARBA" id="ARBA00022679"/>
    </source>
</evidence>
<evidence type="ECO:0000256" key="8">
    <source>
        <dbReference type="ARBA" id="ARBA00048799"/>
    </source>
</evidence>
<comment type="catalytic activity">
    <reaction evidence="10">
        <text>N-terminal L-methionyl-L-leucyl-[protein] + acetyl-CoA = N-terminal N(alpha)-acetyl-L-methionyl-L-leucyl-[protein] + CoA + H(+)</text>
        <dbReference type="Rhea" id="RHEA:50520"/>
        <dbReference type="Rhea" id="RHEA-COMP:12711"/>
        <dbReference type="Rhea" id="RHEA-COMP:12712"/>
        <dbReference type="ChEBI" id="CHEBI:15378"/>
        <dbReference type="ChEBI" id="CHEBI:57287"/>
        <dbReference type="ChEBI" id="CHEBI:57288"/>
        <dbReference type="ChEBI" id="CHEBI:133377"/>
        <dbReference type="ChEBI" id="CHEBI:133378"/>
        <dbReference type="EC" id="2.3.1.258"/>
    </reaction>
</comment>
<comment type="catalytic activity">
    <reaction evidence="6">
        <text>N-terminal L-methionyl-L-phenylalanyl-[protein] + acetyl-CoA = N-terminal N(alpha)-acetyl-L-methionyl-L-phenylalanyl-[protein] + CoA + H(+)</text>
        <dbReference type="Rhea" id="RHEA:50528"/>
        <dbReference type="Rhea" id="RHEA-COMP:12715"/>
        <dbReference type="Rhea" id="RHEA-COMP:12716"/>
        <dbReference type="ChEBI" id="CHEBI:15378"/>
        <dbReference type="ChEBI" id="CHEBI:57287"/>
        <dbReference type="ChEBI" id="CHEBI:57288"/>
        <dbReference type="ChEBI" id="CHEBI:133382"/>
        <dbReference type="ChEBI" id="CHEBI:133383"/>
        <dbReference type="EC" id="2.3.1.258"/>
    </reaction>
</comment>
<evidence type="ECO:0000256" key="9">
    <source>
        <dbReference type="ARBA" id="ARBA00049002"/>
    </source>
</evidence>
<feature type="domain" description="N-acetyltransferase" evidence="13">
    <location>
        <begin position="52"/>
        <end position="201"/>
    </location>
</feature>
<name>A0A1I7U1Z9_9PELO</name>
<dbReference type="CDD" id="cd04301">
    <property type="entry name" value="NAT_SF"/>
    <property type="match status" value="1"/>
</dbReference>
<dbReference type="InterPro" id="IPR016181">
    <property type="entry name" value="Acyl_CoA_acyltransferase"/>
</dbReference>
<evidence type="ECO:0000256" key="12">
    <source>
        <dbReference type="SAM" id="MobiDB-lite"/>
    </source>
</evidence>
<keyword evidence="2" id="KW-0012">Acyltransferase</keyword>
<dbReference type="PROSITE" id="PS51186">
    <property type="entry name" value="GNAT"/>
    <property type="match status" value="1"/>
</dbReference>
<dbReference type="EC" id="2.3.1.258" evidence="3"/>
<dbReference type="PANTHER" id="PTHR42919">
    <property type="entry name" value="N-ALPHA-ACETYLTRANSFERASE"/>
    <property type="match status" value="1"/>
</dbReference>
<accession>A0A1I7U1Z9</accession>
<protein>
    <recommendedName>
        <fullName evidence="3">N-terminal methionine N(alpha)-acetyltransferase NatE</fullName>
        <ecNumber evidence="3">2.3.1.258</ecNumber>
    </recommendedName>
</protein>
<dbReference type="eggNOG" id="KOG3138">
    <property type="taxonomic scope" value="Eukaryota"/>
</dbReference>
<evidence type="ECO:0000256" key="3">
    <source>
        <dbReference type="ARBA" id="ARBA00039121"/>
    </source>
</evidence>
<dbReference type="STRING" id="1561998.A0A1I7U1Z9"/>
<evidence type="ECO:0000256" key="10">
    <source>
        <dbReference type="ARBA" id="ARBA00049103"/>
    </source>
</evidence>
<comment type="catalytic activity">
    <reaction evidence="5">
        <text>N-terminal L-methionyl-L-tyrosyl-[protein] + acetyl-CoA = N-terminal N(alpha)-acetyl-L-methionyl-L-tyrosyl-[protein] + CoA + H(+)</text>
        <dbReference type="Rhea" id="RHEA:50532"/>
        <dbReference type="Rhea" id="RHEA-COMP:12717"/>
        <dbReference type="Rhea" id="RHEA-COMP:12718"/>
        <dbReference type="ChEBI" id="CHEBI:15378"/>
        <dbReference type="ChEBI" id="CHEBI:57287"/>
        <dbReference type="ChEBI" id="CHEBI:57288"/>
        <dbReference type="ChEBI" id="CHEBI:133384"/>
        <dbReference type="ChEBI" id="CHEBI:133385"/>
        <dbReference type="EC" id="2.3.1.258"/>
    </reaction>
</comment>
<evidence type="ECO:0000259" key="13">
    <source>
        <dbReference type="PROSITE" id="PS51186"/>
    </source>
</evidence>
<dbReference type="InterPro" id="IPR000182">
    <property type="entry name" value="GNAT_dom"/>
</dbReference>
<dbReference type="AlphaFoldDB" id="A0A1I7U1Z9"/>
<dbReference type="WBParaSite" id="Csp11.Scaffold629.g14042.t1">
    <property type="protein sequence ID" value="Csp11.Scaffold629.g14042.t1"/>
    <property type="gene ID" value="Csp11.Scaffold629.g14042"/>
</dbReference>
<dbReference type="GO" id="GO:0120518">
    <property type="term" value="F:protein N-terminal-methionine acetyltransferase activity"/>
    <property type="evidence" value="ECO:0007669"/>
    <property type="project" value="UniProtKB-EC"/>
</dbReference>
<evidence type="ECO:0000256" key="7">
    <source>
        <dbReference type="ARBA" id="ARBA00048618"/>
    </source>
</evidence>
<evidence type="ECO:0000313" key="15">
    <source>
        <dbReference type="WBParaSite" id="Csp11.Scaffold629.g14042.t1"/>
    </source>
</evidence>
<evidence type="ECO:0000256" key="4">
    <source>
        <dbReference type="ARBA" id="ARBA00048251"/>
    </source>
</evidence>
<feature type="region of interest" description="Disordered" evidence="12">
    <location>
        <begin position="1"/>
        <end position="22"/>
    </location>
</feature>
<evidence type="ECO:0000256" key="11">
    <source>
        <dbReference type="ARBA" id="ARBA00049454"/>
    </source>
</evidence>
<dbReference type="SUPFAM" id="SSF55729">
    <property type="entry name" value="Acyl-CoA N-acyltransferases (Nat)"/>
    <property type="match status" value="1"/>
</dbReference>
<evidence type="ECO:0000256" key="5">
    <source>
        <dbReference type="ARBA" id="ARBA00048335"/>
    </source>
</evidence>
<comment type="catalytic activity">
    <reaction evidence="7">
        <text>N-terminal L-methionyl-L-lysyl-[protein] + acetyl-CoA = N-terminal N(alpha)-acetyl-L-methionyl-L-lysyl-[protein] + CoA + H(+)</text>
        <dbReference type="Rhea" id="RHEA:50580"/>
        <dbReference type="Rhea" id="RHEA-COMP:12734"/>
        <dbReference type="Rhea" id="RHEA-COMP:12735"/>
        <dbReference type="ChEBI" id="CHEBI:15378"/>
        <dbReference type="ChEBI" id="CHEBI:57287"/>
        <dbReference type="ChEBI" id="CHEBI:57288"/>
        <dbReference type="ChEBI" id="CHEBI:133406"/>
        <dbReference type="ChEBI" id="CHEBI:133407"/>
        <dbReference type="EC" id="2.3.1.258"/>
    </reaction>
</comment>
<keyword evidence="14" id="KW-1185">Reference proteome</keyword>
<comment type="catalytic activity">
    <reaction evidence="9">
        <text>N-terminal L-methionyl-L-alanyl-[protein] + acetyl-CoA = N-terminal N(alpha)-acetyl-L-methionyl-L-alanyl-[protein] + CoA + H(+)</text>
        <dbReference type="Rhea" id="RHEA:50564"/>
        <dbReference type="Rhea" id="RHEA-COMP:12726"/>
        <dbReference type="Rhea" id="RHEA-COMP:12727"/>
        <dbReference type="ChEBI" id="CHEBI:15378"/>
        <dbReference type="ChEBI" id="CHEBI:57287"/>
        <dbReference type="ChEBI" id="CHEBI:57288"/>
        <dbReference type="ChEBI" id="CHEBI:133398"/>
        <dbReference type="ChEBI" id="CHEBI:133399"/>
        <dbReference type="EC" id="2.3.1.258"/>
    </reaction>
</comment>